<dbReference type="InterPro" id="IPR038178">
    <property type="entry name" value="Kringle_sf"/>
</dbReference>
<dbReference type="Gene3D" id="2.40.10.10">
    <property type="entry name" value="Trypsin-like serine proteases"/>
    <property type="match status" value="1"/>
</dbReference>
<dbReference type="FunFam" id="2.40.20.10:FF:000025">
    <property type="entry name" value="Plasminogen"/>
    <property type="match status" value="1"/>
</dbReference>
<feature type="domain" description="Kringle" evidence="13">
    <location>
        <begin position="361"/>
        <end position="440"/>
    </location>
</feature>
<keyword evidence="3 11" id="KW-0420">Kringle</keyword>
<feature type="disulfide bond" evidence="11">
    <location>
        <begin position="465"/>
        <end position="504"/>
    </location>
</feature>
<feature type="region of interest" description="Disordered" evidence="12">
    <location>
        <begin position="230"/>
        <end position="258"/>
    </location>
</feature>
<dbReference type="Gene3D" id="2.40.20.10">
    <property type="entry name" value="Plasminogen Kringle 4"/>
    <property type="match status" value="5"/>
</dbReference>
<dbReference type="GO" id="GO:0006508">
    <property type="term" value="P:proteolysis"/>
    <property type="evidence" value="ECO:0007669"/>
    <property type="project" value="InterPro"/>
</dbReference>
<evidence type="ECO:0000256" key="8">
    <source>
        <dbReference type="ARBA" id="ARBA00023163"/>
    </source>
</evidence>
<keyword evidence="9" id="KW-0539">Nucleus</keyword>
<dbReference type="InterPro" id="IPR013806">
    <property type="entry name" value="Kringle-like"/>
</dbReference>
<feature type="disulfide bond" evidence="11">
    <location>
        <begin position="555"/>
        <end position="594"/>
    </location>
</feature>
<dbReference type="FunFam" id="2.40.10.10:FF:000166">
    <property type="entry name" value="Trypsin"/>
    <property type="match status" value="1"/>
</dbReference>
<accession>A0A6A4RZW0</accession>
<evidence type="ECO:0000256" key="6">
    <source>
        <dbReference type="ARBA" id="ARBA00023015"/>
    </source>
</evidence>
<feature type="region of interest" description="Disordered" evidence="12">
    <location>
        <begin position="34"/>
        <end position="57"/>
    </location>
</feature>
<keyword evidence="4" id="KW-0732">Signal</keyword>
<sequence length="1014" mass="111442">MSCLDVMYQVFGPQPYFSSYGPYHHQKLALYSKMQDPQDGGGRLGPPGPPAIKEEDKELPPGAEYLSSRCVLFTYFQGDISAVVDEHFSRALSQTTAVAAAAAYAASGSHKSVRDGSFPMSQRSFPPSFWNSSYQPSASSSLGNALSGPHAELSFPGDPYSSASLHGHLHQPSPDAWHPSHHHHHHHHHPYSLGAQGSAYPRAGVHEMYGAAFDPRYGSLLVPSVRPHHRLTPGSSAPGPNASPCDLGGKGESGTGSTWSGAFTGAGAEIGLNMDTDIVVCLYDFRCRPKTRVVYSETTSDVFLSVIMCYTIKGSCGQKKRREGMMEGTIYSTTRSVKMSKTSDTRPVTTCVEIYSEYLLECGNGLGTDYRGTNSRTKSGKMCQRWDATFPHRPNFTPKTHPRADLDSNFCRNPDADSGGPWCYTTDINTRWEHCNVASCTDDCIHCSGENYRGKISTTENGFTCQRWDSQKPHNHGYIPSVLPEKYLEDNYCRNPDGDPKPWCFTTSLSKRWDFCSIPRCTSEPPTIIPEVTCATGEGGAYRGTIAVTQSGKTCQSWSAQTPQKHNKTPDNYPCKGLDNNYCRNPDNERMPWCYTTDPEIRWEYCKVKSCGDAPGPDEPVIPTEEEDCYEGDGTSYRGVTTETISGKKCQGWSSMTPHSHTKTPQKYPTGDLRRNLCRNPDGDRAPWCYTTDPSVRWEYCNLEKCSIGSSGALPTKPPVPNPPSTVTQAPAAKDCKVGSGGTYRGPTSITILGVTCQAWNAQSPHQHRSFTPETHPDKGLDGNSCRNPDNDVNGPWCYTTDSNKKWDYCQISECAGENCGSPPSKPRRCFGRIVGGCVSKPHSWPWQISLRTSNGVHFCGGTLIHRQWVLTAAHCLERSKRPQAYKVLLGVHTERANEPSKQERRLEKLVLEPSGADIALLKLQSPALINDKVLPACLPDKDYVVPSGTECYVTGWGETQGTGGEGILKETGFPVIENKICNRPSYLNGRVRNHEMCAGNIEGGTDSCQVNIQ</sequence>
<dbReference type="SMART" id="SM00130">
    <property type="entry name" value="KR"/>
    <property type="match status" value="5"/>
</dbReference>
<protein>
    <submittedName>
        <fullName evidence="15">Uncharacterized protein</fullName>
    </submittedName>
</protein>
<dbReference type="AlphaFoldDB" id="A0A6A4RZW0"/>
<dbReference type="PROSITE" id="PS00021">
    <property type="entry name" value="KRINGLE_1"/>
    <property type="match status" value="3"/>
</dbReference>
<dbReference type="InterPro" id="IPR043504">
    <property type="entry name" value="Peptidase_S1_PA_chymotrypsin"/>
</dbReference>
<feature type="compositionally biased region" description="Low complexity" evidence="12">
    <location>
        <begin position="233"/>
        <end position="244"/>
    </location>
</feature>
<evidence type="ECO:0000256" key="7">
    <source>
        <dbReference type="ARBA" id="ARBA00023157"/>
    </source>
</evidence>
<dbReference type="SMART" id="SM00711">
    <property type="entry name" value="TDU"/>
    <property type="match status" value="1"/>
</dbReference>
<organism evidence="15 16">
    <name type="scientific">Scophthalmus maximus</name>
    <name type="common">Turbot</name>
    <name type="synonym">Psetta maxima</name>
    <dbReference type="NCBI Taxonomy" id="52904"/>
    <lineage>
        <taxon>Eukaryota</taxon>
        <taxon>Metazoa</taxon>
        <taxon>Chordata</taxon>
        <taxon>Craniata</taxon>
        <taxon>Vertebrata</taxon>
        <taxon>Euteleostomi</taxon>
        <taxon>Actinopterygii</taxon>
        <taxon>Neopterygii</taxon>
        <taxon>Teleostei</taxon>
        <taxon>Neoteleostei</taxon>
        <taxon>Acanthomorphata</taxon>
        <taxon>Carangaria</taxon>
        <taxon>Pleuronectiformes</taxon>
        <taxon>Pleuronectoidei</taxon>
        <taxon>Scophthalmidae</taxon>
        <taxon>Scophthalmus</taxon>
    </lineage>
</organism>
<evidence type="ECO:0000256" key="3">
    <source>
        <dbReference type="ARBA" id="ARBA00022572"/>
    </source>
</evidence>
<name>A0A6A4RZW0_SCOMX</name>
<feature type="domain" description="Peptidase S1" evidence="14">
    <location>
        <begin position="834"/>
        <end position="1014"/>
    </location>
</feature>
<keyword evidence="7 11" id="KW-1015">Disulfide bond</keyword>
<dbReference type="PANTHER" id="PTHR24261">
    <property type="entry name" value="PLASMINOGEN-RELATED"/>
    <property type="match status" value="1"/>
</dbReference>
<dbReference type="FunFam" id="2.40.20.10:FF:000004">
    <property type="entry name" value="Hepatocyte growth factor"/>
    <property type="match status" value="1"/>
</dbReference>
<dbReference type="GO" id="GO:0005634">
    <property type="term" value="C:nucleus"/>
    <property type="evidence" value="ECO:0007669"/>
    <property type="project" value="UniProtKB-SubCell"/>
</dbReference>
<dbReference type="GO" id="GO:0005615">
    <property type="term" value="C:extracellular space"/>
    <property type="evidence" value="ECO:0007669"/>
    <property type="project" value="TreeGrafter"/>
</dbReference>
<dbReference type="PROSITE" id="PS00134">
    <property type="entry name" value="TRYPSIN_HIS"/>
    <property type="match status" value="1"/>
</dbReference>
<evidence type="ECO:0000256" key="1">
    <source>
        <dbReference type="ARBA" id="ARBA00002229"/>
    </source>
</evidence>
<dbReference type="Pfam" id="PF00051">
    <property type="entry name" value="Kringle"/>
    <property type="match status" value="5"/>
</dbReference>
<dbReference type="InterPro" id="IPR006627">
    <property type="entry name" value="TDU_repeat"/>
</dbReference>
<dbReference type="PRINTS" id="PR00722">
    <property type="entry name" value="CHYMOTRYPSIN"/>
</dbReference>
<evidence type="ECO:0000256" key="12">
    <source>
        <dbReference type="SAM" id="MobiDB-lite"/>
    </source>
</evidence>
<feature type="compositionally biased region" description="Basic residues" evidence="12">
    <location>
        <begin position="179"/>
        <end position="190"/>
    </location>
</feature>
<gene>
    <name evidence="15" type="ORF">F2P81_024494</name>
</gene>
<dbReference type="GO" id="GO:0006355">
    <property type="term" value="P:regulation of DNA-templated transcription"/>
    <property type="evidence" value="ECO:0007669"/>
    <property type="project" value="InterPro"/>
</dbReference>
<reference evidence="15 16" key="1">
    <citation type="submission" date="2019-06" db="EMBL/GenBank/DDBJ databases">
        <title>Draft genomes of female and male turbot (Scophthalmus maximus).</title>
        <authorList>
            <person name="Xu H."/>
            <person name="Xu X.-W."/>
            <person name="Shao C."/>
            <person name="Chen S."/>
        </authorList>
    </citation>
    <scope>NUCLEOTIDE SEQUENCE [LARGE SCALE GENOMIC DNA]</scope>
    <source>
        <strain evidence="15">Ysfricsl-2016a</strain>
        <tissue evidence="15">Blood</tissue>
    </source>
</reference>
<dbReference type="PANTHER" id="PTHR24261:SF13">
    <property type="entry name" value="PLASMINOGEN"/>
    <property type="match status" value="1"/>
</dbReference>
<keyword evidence="5" id="KW-0677">Repeat</keyword>
<dbReference type="InterPro" id="IPR001314">
    <property type="entry name" value="Peptidase_S1A"/>
</dbReference>
<dbReference type="Proteomes" id="UP000438429">
    <property type="component" value="Unassembled WGS sequence"/>
</dbReference>
<dbReference type="InterPro" id="IPR009003">
    <property type="entry name" value="Peptidase_S1_PA"/>
</dbReference>
<dbReference type="CDD" id="cd00108">
    <property type="entry name" value="KR"/>
    <property type="match status" value="5"/>
</dbReference>
<dbReference type="InterPro" id="IPR011520">
    <property type="entry name" value="Vg_fam"/>
</dbReference>
<comment type="function">
    <text evidence="1">May act as a specific coactivator for the mammalian TEFs.</text>
</comment>
<dbReference type="FunFam" id="2.40.20.10:FF:000011">
    <property type="entry name" value="Plasminogen"/>
    <property type="match status" value="1"/>
</dbReference>
<dbReference type="InterPro" id="IPR018114">
    <property type="entry name" value="TRYPSIN_HIS"/>
</dbReference>
<evidence type="ECO:0000256" key="4">
    <source>
        <dbReference type="ARBA" id="ARBA00022729"/>
    </source>
</evidence>
<comment type="caution">
    <text evidence="11">Lacks conserved residue(s) required for the propagation of feature annotation.</text>
</comment>
<feature type="disulfide bond" evidence="11">
    <location>
        <begin position="444"/>
        <end position="521"/>
    </location>
</feature>
<comment type="subcellular location">
    <subcellularLocation>
        <location evidence="2">Nucleus</location>
    </subcellularLocation>
</comment>
<evidence type="ECO:0000259" key="14">
    <source>
        <dbReference type="PROSITE" id="PS50240"/>
    </source>
</evidence>
<proteinExistence type="inferred from homology"/>
<dbReference type="InterPro" id="IPR000001">
    <property type="entry name" value="Kringle"/>
</dbReference>
<dbReference type="SUPFAM" id="SSF57440">
    <property type="entry name" value="Kringle-like"/>
    <property type="match status" value="5"/>
</dbReference>
<dbReference type="EMBL" id="VEVO01000022">
    <property type="protein sequence ID" value="KAF0023864.1"/>
    <property type="molecule type" value="Genomic_DNA"/>
</dbReference>
<keyword evidence="6" id="KW-0805">Transcription regulation</keyword>
<comment type="similarity">
    <text evidence="10">Belongs to the vestigial family.</text>
</comment>
<dbReference type="PROSITE" id="PS50240">
    <property type="entry name" value="TRYPSIN_DOM"/>
    <property type="match status" value="1"/>
</dbReference>
<evidence type="ECO:0000313" key="15">
    <source>
        <dbReference type="EMBL" id="KAF0023864.1"/>
    </source>
</evidence>
<evidence type="ECO:0000256" key="11">
    <source>
        <dbReference type="PROSITE-ProRule" id="PRU00121"/>
    </source>
</evidence>
<keyword evidence="8" id="KW-0804">Transcription</keyword>
<comment type="caution">
    <text evidence="15">The sequence shown here is derived from an EMBL/GenBank/DDBJ whole genome shotgun (WGS) entry which is preliminary data.</text>
</comment>
<feature type="region of interest" description="Disordered" evidence="12">
    <location>
        <begin position="766"/>
        <end position="788"/>
    </location>
</feature>
<feature type="disulfide bond" evidence="11">
    <location>
        <begin position="678"/>
        <end position="701"/>
    </location>
</feature>
<feature type="disulfide bond" evidence="11">
    <location>
        <begin position="629"/>
        <end position="706"/>
    </location>
</feature>
<dbReference type="Pfam" id="PF00089">
    <property type="entry name" value="Trypsin"/>
    <property type="match status" value="1"/>
</dbReference>
<dbReference type="PRINTS" id="PR00018">
    <property type="entry name" value="KRINGLE"/>
</dbReference>
<dbReference type="CDD" id="cd00190">
    <property type="entry name" value="Tryp_SPc"/>
    <property type="match status" value="1"/>
</dbReference>
<evidence type="ECO:0000256" key="9">
    <source>
        <dbReference type="ARBA" id="ARBA00023242"/>
    </source>
</evidence>
<dbReference type="SMART" id="SM00020">
    <property type="entry name" value="Tryp_SPc"/>
    <property type="match status" value="1"/>
</dbReference>
<evidence type="ECO:0000313" key="16">
    <source>
        <dbReference type="Proteomes" id="UP000438429"/>
    </source>
</evidence>
<dbReference type="InterPro" id="IPR050759">
    <property type="entry name" value="Serine_protease_kringle"/>
</dbReference>
<feature type="domain" description="Kringle" evidence="13">
    <location>
        <begin position="735"/>
        <end position="815"/>
    </location>
</feature>
<evidence type="ECO:0000259" key="13">
    <source>
        <dbReference type="PROSITE" id="PS50070"/>
    </source>
</evidence>
<dbReference type="SUPFAM" id="SSF50494">
    <property type="entry name" value="Trypsin-like serine proteases"/>
    <property type="match status" value="1"/>
</dbReference>
<dbReference type="PROSITE" id="PS50070">
    <property type="entry name" value="KRINGLE_2"/>
    <property type="match status" value="5"/>
</dbReference>
<feature type="disulfide bond" evidence="11">
    <location>
        <begin position="534"/>
        <end position="611"/>
    </location>
</feature>
<feature type="disulfide bond" evidence="11">
    <location>
        <begin position="493"/>
        <end position="516"/>
    </location>
</feature>
<evidence type="ECO:0000256" key="5">
    <source>
        <dbReference type="ARBA" id="ARBA00022737"/>
    </source>
</evidence>
<dbReference type="GO" id="GO:0005102">
    <property type="term" value="F:signaling receptor binding"/>
    <property type="evidence" value="ECO:0007669"/>
    <property type="project" value="TreeGrafter"/>
</dbReference>
<feature type="domain" description="Kringle" evidence="13">
    <location>
        <begin position="628"/>
        <end position="706"/>
    </location>
</feature>
<dbReference type="InterPro" id="IPR018056">
    <property type="entry name" value="Kringle_CS"/>
</dbReference>
<feature type="disulfide bond" evidence="11">
    <location>
        <begin position="650"/>
        <end position="689"/>
    </location>
</feature>
<evidence type="ECO:0000256" key="2">
    <source>
        <dbReference type="ARBA" id="ARBA00004123"/>
    </source>
</evidence>
<feature type="region of interest" description="Disordered" evidence="12">
    <location>
        <begin position="162"/>
        <end position="193"/>
    </location>
</feature>
<feature type="disulfide bond" evidence="11">
    <location>
        <begin position="583"/>
        <end position="606"/>
    </location>
</feature>
<dbReference type="Pfam" id="PF07545">
    <property type="entry name" value="Vg_Tdu"/>
    <property type="match status" value="1"/>
</dbReference>
<feature type="domain" description="Kringle" evidence="13">
    <location>
        <begin position="533"/>
        <end position="611"/>
    </location>
</feature>
<dbReference type="InterPro" id="IPR001254">
    <property type="entry name" value="Trypsin_dom"/>
</dbReference>
<dbReference type="GO" id="GO:0004252">
    <property type="term" value="F:serine-type endopeptidase activity"/>
    <property type="evidence" value="ECO:0007669"/>
    <property type="project" value="InterPro"/>
</dbReference>
<feature type="domain" description="Kringle" evidence="13">
    <location>
        <begin position="443"/>
        <end position="521"/>
    </location>
</feature>
<evidence type="ECO:0000256" key="10">
    <source>
        <dbReference type="ARBA" id="ARBA00025784"/>
    </source>
</evidence>